<comment type="caution">
    <text evidence="1">The sequence shown here is derived from an EMBL/GenBank/DDBJ whole genome shotgun (WGS) entry which is preliminary data.</text>
</comment>
<accession>A0A2A5WCS4</accession>
<protein>
    <submittedName>
        <fullName evidence="1">Carnitine dehydratase</fullName>
    </submittedName>
</protein>
<proteinExistence type="predicted"/>
<evidence type="ECO:0000313" key="2">
    <source>
        <dbReference type="Proteomes" id="UP000219329"/>
    </source>
</evidence>
<dbReference type="Gene3D" id="3.40.50.10540">
    <property type="entry name" value="Crotonobetainyl-coa:carnitine coa-transferase, domain 1"/>
    <property type="match status" value="2"/>
</dbReference>
<reference evidence="1 2" key="1">
    <citation type="submission" date="2017-08" db="EMBL/GenBank/DDBJ databases">
        <title>Fine stratification of microbial communities through a metagenomic profile of the photic zone.</title>
        <authorList>
            <person name="Haro-Moreno J.M."/>
            <person name="Lopez-Perez M."/>
            <person name="De La Torre J."/>
            <person name="Picazo A."/>
            <person name="Camacho A."/>
            <person name="Rodriguez-Valera F."/>
        </authorList>
    </citation>
    <scope>NUCLEOTIDE SEQUENCE [LARGE SCALE GENOMIC DNA]</scope>
    <source>
        <strain evidence="1">MED-G28</strain>
    </source>
</reference>
<dbReference type="GO" id="GO:0003824">
    <property type="term" value="F:catalytic activity"/>
    <property type="evidence" value="ECO:0007669"/>
    <property type="project" value="InterPro"/>
</dbReference>
<organism evidence="1 2">
    <name type="scientific">OM182 bacterium MED-G28</name>
    <dbReference type="NCBI Taxonomy" id="1986256"/>
    <lineage>
        <taxon>Bacteria</taxon>
        <taxon>Pseudomonadati</taxon>
        <taxon>Pseudomonadota</taxon>
        <taxon>Gammaproteobacteria</taxon>
        <taxon>OMG group</taxon>
        <taxon>OM182 clade</taxon>
    </lineage>
</organism>
<dbReference type="InterPro" id="IPR050509">
    <property type="entry name" value="CoA-transferase_III"/>
</dbReference>
<evidence type="ECO:0000313" key="1">
    <source>
        <dbReference type="EMBL" id="PDH34047.1"/>
    </source>
</evidence>
<dbReference type="InterPro" id="IPR044855">
    <property type="entry name" value="CoA-Trfase_III_dom3_sf"/>
</dbReference>
<dbReference type="EMBL" id="NTJZ01000005">
    <property type="protein sequence ID" value="PDH34047.1"/>
    <property type="molecule type" value="Genomic_DNA"/>
</dbReference>
<dbReference type="PANTHER" id="PTHR48228">
    <property type="entry name" value="SUCCINYL-COA--D-CITRAMALATE COA-TRANSFERASE"/>
    <property type="match status" value="1"/>
</dbReference>
<dbReference type="SUPFAM" id="SSF89796">
    <property type="entry name" value="CoA-transferase family III (CaiB/BaiF)"/>
    <property type="match status" value="1"/>
</dbReference>
<dbReference type="Proteomes" id="UP000219329">
    <property type="component" value="Unassembled WGS sequence"/>
</dbReference>
<dbReference type="AlphaFoldDB" id="A0A2A5WCS4"/>
<gene>
    <name evidence="1" type="ORF">CNF02_06740</name>
</gene>
<dbReference type="Pfam" id="PF02515">
    <property type="entry name" value="CoA_transf_3"/>
    <property type="match status" value="1"/>
</dbReference>
<dbReference type="PANTHER" id="PTHR48228:SF5">
    <property type="entry name" value="ALPHA-METHYLACYL-COA RACEMASE"/>
    <property type="match status" value="1"/>
</dbReference>
<dbReference type="InterPro" id="IPR023606">
    <property type="entry name" value="CoA-Trfase_III_dom_1_sf"/>
</dbReference>
<dbReference type="InterPro" id="IPR003673">
    <property type="entry name" value="CoA-Trfase_fam_III"/>
</dbReference>
<dbReference type="Gene3D" id="3.30.1540.10">
    <property type="entry name" value="formyl-coa transferase, domain 3"/>
    <property type="match status" value="1"/>
</dbReference>
<name>A0A2A5WCS4_9GAMM</name>
<sequence>MGPLTGIKVVEMAAIGPGPFCSMMLSDMGAEIIRIDRLNQKGSGHRANVLHRGRKSIAVDLKNSQGVETTLELIEQADVLVEGFRPGVMERLGLGPEVCLERNPKLVFGRMTGWGQDGPLSQAAGHDINYISVAGALGAMGYPDRPPAPPLNLVGDFGGGAMYLLAGILAALVERSSSDKGQVIDAAMTDGTASLLSGFYGMMSMDMWTTERYSNRLDGGAYYYGSYECKDGKHVSIGSLEPQFYALLLEKCEISEDSFKEQLDQASWPIKREKMEAIFKTKTREEWCNIMEGSDVCFAPVLDLSEAPDHPHNKARKTYLDFQGVTQPAPAPRFSRTQGTIQSPAALVGEHTDEVLTAWGFSEGKIAELKKNGAI</sequence>